<proteinExistence type="predicted"/>
<reference evidence="2" key="2">
    <citation type="submission" date="2023-07" db="EMBL/GenBank/DDBJ databases">
        <title>Identification and characterization of horizontal gene transfer across gut microbiota members of farm animals based on homology search.</title>
        <authorList>
            <person name="Schwarzerova J."/>
            <person name="Nykrynova M."/>
            <person name="Jureckova K."/>
            <person name="Cejkova D."/>
            <person name="Rychlik I."/>
        </authorList>
    </citation>
    <scope>NUCLEOTIDE SEQUENCE [LARGE SCALE GENOMIC DNA]</scope>
    <source>
        <strain evidence="2">109_WCHN</strain>
    </source>
</reference>
<evidence type="ECO:0000313" key="1">
    <source>
        <dbReference type="EMBL" id="MDM8324836.1"/>
    </source>
</evidence>
<organism evidence="1 2">
    <name type="scientific">Bacteroides gallinaceum</name>
    <dbReference type="NCBI Taxonomy" id="1462571"/>
    <lineage>
        <taxon>Bacteria</taxon>
        <taxon>Pseudomonadati</taxon>
        <taxon>Bacteroidota</taxon>
        <taxon>Bacteroidia</taxon>
        <taxon>Bacteroidales</taxon>
        <taxon>Bacteroidaceae</taxon>
        <taxon>Bacteroides</taxon>
    </lineage>
</organism>
<evidence type="ECO:0000313" key="2">
    <source>
        <dbReference type="Proteomes" id="UP001169458"/>
    </source>
</evidence>
<gene>
    <name evidence="1" type="ORF">QUW60_06275</name>
</gene>
<keyword evidence="2" id="KW-1185">Reference proteome</keyword>
<dbReference type="Proteomes" id="UP001169458">
    <property type="component" value="Unassembled WGS sequence"/>
</dbReference>
<comment type="caution">
    <text evidence="1">The sequence shown here is derived from an EMBL/GenBank/DDBJ whole genome shotgun (WGS) entry which is preliminary data.</text>
</comment>
<protein>
    <submittedName>
        <fullName evidence="1">Uncharacterized protein</fullName>
    </submittedName>
</protein>
<accession>A0ABT7VEZ3</accession>
<dbReference type="EMBL" id="JAUDEN010000008">
    <property type="protein sequence ID" value="MDM8324836.1"/>
    <property type="molecule type" value="Genomic_DNA"/>
</dbReference>
<sequence>MSESDGKEEKAPAYSSNGDVVYTNDTVVYTFNIVVYTNHIVA</sequence>
<reference evidence="1 2" key="1">
    <citation type="submission" date="2023-06" db="EMBL/GenBank/DDBJ databases">
        <authorList>
            <person name="Zeman M."/>
            <person name="Kubasova T."/>
            <person name="Jahodarova E."/>
            <person name="Nykrynova M."/>
            <person name="Rychlik I."/>
        </authorList>
    </citation>
    <scope>NUCLEOTIDE SEQUENCE [LARGE SCALE GENOMIC DNA]</scope>
    <source>
        <strain evidence="1 2">109_WCHN</strain>
    </source>
</reference>
<name>A0ABT7VEZ3_9BACE</name>